<keyword evidence="2 7" id="KW-0812">Transmembrane</keyword>
<evidence type="ECO:0000256" key="1">
    <source>
        <dbReference type="ARBA" id="ARBA00004651"/>
    </source>
</evidence>
<sequence length="613" mass="68285">MINSPASKILIPIIKQHKFLVGAAVVFAITASLLEGFSTSLVVPLLQSLSNESAVINSNLPKFIRSLTNFYTNFSGQERLIAVIGTFLIVTVVKNINLYVCLISIHKLRLKTGLSIRRKCVERFLNLELLYYNQSKTGYLLSYVSEHVQRSELLVAFLLQIIRNLLTILILIYVLFLISPSLTLIATSIFFLVFQLLRPIFKNIQKQGRKAAKSVEEFSSVITEMISGIRVIKGFSAENRELKHAENSLLNRYEAELSAQKFSSAIHPLTETVGITTLLLLLAIGAGFLNGSSTTVLPLLLTYTFALMRILPRISQLNTYRSEISLQIANLEAIQDFLSRTDKMHLSNGSIRYGEIGSCLKFEDISFTFPSNSQPALTNVSFQINKGTTTALVGPSGSGKSTLADLIIRFYDPDKGSIKVDGVDLREFQINSWRNSIAMVSQDNFLFHASVKENIAYGYPNATDEEIIEAAKKAYAYEFIQNLPDRFETIVGNRGTKLSGGQRQRIAIARAILRNPDLLILDEATSALDTNSEKIVQKAIEEVSRARTVIVIAHRLSTVEKANNIIVLCNGKIVEQGTHNELIEKKAEYWSLYNSQASSKTQVIPQNQVVAHK</sequence>
<dbReference type="SUPFAM" id="SSF90123">
    <property type="entry name" value="ABC transporter transmembrane region"/>
    <property type="match status" value="1"/>
</dbReference>
<evidence type="ECO:0000256" key="2">
    <source>
        <dbReference type="ARBA" id="ARBA00022692"/>
    </source>
</evidence>
<keyword evidence="6 7" id="KW-0472">Membrane</keyword>
<dbReference type="InterPro" id="IPR039421">
    <property type="entry name" value="Type_1_exporter"/>
</dbReference>
<dbReference type="PROSITE" id="PS50929">
    <property type="entry name" value="ABC_TM1F"/>
    <property type="match status" value="1"/>
</dbReference>
<dbReference type="AlphaFoldDB" id="A0A0V7ZFM3"/>
<dbReference type="CDD" id="cd07346">
    <property type="entry name" value="ABC_6TM_exporters"/>
    <property type="match status" value="1"/>
</dbReference>
<dbReference type="GO" id="GO:0005524">
    <property type="term" value="F:ATP binding"/>
    <property type="evidence" value="ECO:0007669"/>
    <property type="project" value="UniProtKB-KW"/>
</dbReference>
<dbReference type="InterPro" id="IPR003439">
    <property type="entry name" value="ABC_transporter-like_ATP-bd"/>
</dbReference>
<evidence type="ECO:0000313" key="11">
    <source>
        <dbReference type="Proteomes" id="UP000053372"/>
    </source>
</evidence>
<evidence type="ECO:0000313" key="10">
    <source>
        <dbReference type="EMBL" id="KST63315.1"/>
    </source>
</evidence>
<dbReference type="InterPro" id="IPR017871">
    <property type="entry name" value="ABC_transporter-like_CS"/>
</dbReference>
<dbReference type="Proteomes" id="UP000053372">
    <property type="component" value="Unassembled WGS sequence"/>
</dbReference>
<proteinExistence type="predicted"/>
<feature type="domain" description="ABC transporter" evidence="8">
    <location>
        <begin position="360"/>
        <end position="595"/>
    </location>
</feature>
<evidence type="ECO:0000256" key="6">
    <source>
        <dbReference type="ARBA" id="ARBA00023136"/>
    </source>
</evidence>
<evidence type="ECO:0000256" key="3">
    <source>
        <dbReference type="ARBA" id="ARBA00022741"/>
    </source>
</evidence>
<evidence type="ECO:0008006" key="12">
    <source>
        <dbReference type="Google" id="ProtNLM"/>
    </source>
</evidence>
<dbReference type="InterPro" id="IPR036640">
    <property type="entry name" value="ABC1_TM_sf"/>
</dbReference>
<dbReference type="FunFam" id="3.40.50.300:FF:000218">
    <property type="entry name" value="Multidrug ABC transporter ATP-binding protein"/>
    <property type="match status" value="1"/>
</dbReference>
<keyword evidence="4" id="KW-0067">ATP-binding</keyword>
<dbReference type="GO" id="GO:0016887">
    <property type="term" value="F:ATP hydrolysis activity"/>
    <property type="evidence" value="ECO:0007669"/>
    <property type="project" value="InterPro"/>
</dbReference>
<dbReference type="OrthoDB" id="501491at2"/>
<evidence type="ECO:0000256" key="7">
    <source>
        <dbReference type="SAM" id="Phobius"/>
    </source>
</evidence>
<dbReference type="PANTHER" id="PTHR43394:SF1">
    <property type="entry name" value="ATP-BINDING CASSETTE SUB-FAMILY B MEMBER 10, MITOCHONDRIAL"/>
    <property type="match status" value="1"/>
</dbReference>
<dbReference type="SMART" id="SM00382">
    <property type="entry name" value="AAA"/>
    <property type="match status" value="1"/>
</dbReference>
<feature type="transmembrane region" description="Helical" evidence="7">
    <location>
        <begin position="153"/>
        <end position="176"/>
    </location>
</feature>
<accession>A0A0V7ZFM3</accession>
<dbReference type="Pfam" id="PF00005">
    <property type="entry name" value="ABC_tran"/>
    <property type="match status" value="1"/>
</dbReference>
<keyword evidence="5 7" id="KW-1133">Transmembrane helix</keyword>
<feature type="transmembrane region" description="Helical" evidence="7">
    <location>
        <begin position="20"/>
        <end position="43"/>
    </location>
</feature>
<feature type="domain" description="ABC transmembrane type-1" evidence="9">
    <location>
        <begin position="60"/>
        <end position="326"/>
    </location>
</feature>
<dbReference type="Gene3D" id="1.20.1560.10">
    <property type="entry name" value="ABC transporter type 1, transmembrane domain"/>
    <property type="match status" value="1"/>
</dbReference>
<evidence type="ECO:0000259" key="8">
    <source>
        <dbReference type="PROSITE" id="PS50893"/>
    </source>
</evidence>
<keyword evidence="3" id="KW-0547">Nucleotide-binding</keyword>
<dbReference type="PANTHER" id="PTHR43394">
    <property type="entry name" value="ATP-DEPENDENT PERMEASE MDL1, MITOCHONDRIAL"/>
    <property type="match status" value="1"/>
</dbReference>
<dbReference type="Gene3D" id="3.40.50.300">
    <property type="entry name" value="P-loop containing nucleotide triphosphate hydrolases"/>
    <property type="match status" value="1"/>
</dbReference>
<dbReference type="PROSITE" id="PS50893">
    <property type="entry name" value="ABC_TRANSPORTER_2"/>
    <property type="match status" value="1"/>
</dbReference>
<evidence type="ECO:0000256" key="4">
    <source>
        <dbReference type="ARBA" id="ARBA00022840"/>
    </source>
</evidence>
<organism evidence="10 11">
    <name type="scientific">Mastigocoleus testarum BC008</name>
    <dbReference type="NCBI Taxonomy" id="371196"/>
    <lineage>
        <taxon>Bacteria</taxon>
        <taxon>Bacillati</taxon>
        <taxon>Cyanobacteriota</taxon>
        <taxon>Cyanophyceae</taxon>
        <taxon>Nostocales</taxon>
        <taxon>Hapalosiphonaceae</taxon>
        <taxon>Mastigocoleus</taxon>
    </lineage>
</organism>
<dbReference type="InterPro" id="IPR003593">
    <property type="entry name" value="AAA+_ATPase"/>
</dbReference>
<dbReference type="InterPro" id="IPR011527">
    <property type="entry name" value="ABC1_TM_dom"/>
</dbReference>
<dbReference type="GO" id="GO:0005886">
    <property type="term" value="C:plasma membrane"/>
    <property type="evidence" value="ECO:0007669"/>
    <property type="project" value="UniProtKB-SubCell"/>
</dbReference>
<dbReference type="Pfam" id="PF00664">
    <property type="entry name" value="ABC_membrane"/>
    <property type="match status" value="1"/>
</dbReference>
<dbReference type="PROSITE" id="PS00211">
    <property type="entry name" value="ABC_TRANSPORTER_1"/>
    <property type="match status" value="1"/>
</dbReference>
<name>A0A0V7ZFM3_9CYAN</name>
<reference evidence="10 11" key="1">
    <citation type="journal article" date="2015" name="Genome Announc.">
        <title>Draft Genome of the Euendolithic (true boring) Cyanobacterium Mastigocoleus testarum strain BC008.</title>
        <authorList>
            <person name="Guida B.S."/>
            <person name="Garcia-Pichel F."/>
        </authorList>
    </citation>
    <scope>NUCLEOTIDE SEQUENCE [LARGE SCALE GENOMIC DNA]</scope>
    <source>
        <strain evidence="10 11">BC008</strain>
    </source>
</reference>
<gene>
    <name evidence="10" type="ORF">BC008_39215</name>
</gene>
<dbReference type="SUPFAM" id="SSF52540">
    <property type="entry name" value="P-loop containing nucleoside triphosphate hydrolases"/>
    <property type="match status" value="1"/>
</dbReference>
<feature type="transmembrane region" description="Helical" evidence="7">
    <location>
        <begin position="182"/>
        <end position="201"/>
    </location>
</feature>
<evidence type="ECO:0000259" key="9">
    <source>
        <dbReference type="PROSITE" id="PS50929"/>
    </source>
</evidence>
<dbReference type="EMBL" id="LMTZ01000140">
    <property type="protein sequence ID" value="KST63315.1"/>
    <property type="molecule type" value="Genomic_DNA"/>
</dbReference>
<dbReference type="GO" id="GO:0015421">
    <property type="term" value="F:ABC-type oligopeptide transporter activity"/>
    <property type="evidence" value="ECO:0007669"/>
    <property type="project" value="TreeGrafter"/>
</dbReference>
<dbReference type="InterPro" id="IPR027417">
    <property type="entry name" value="P-loop_NTPase"/>
</dbReference>
<comment type="caution">
    <text evidence="10">The sequence shown here is derived from an EMBL/GenBank/DDBJ whole genome shotgun (WGS) entry which is preliminary data.</text>
</comment>
<dbReference type="RefSeq" id="WP_058184483.1">
    <property type="nucleotide sequence ID" value="NZ_LMTZ01000140.1"/>
</dbReference>
<keyword evidence="11" id="KW-1185">Reference proteome</keyword>
<protein>
    <recommendedName>
        <fullName evidence="12">ABC transporter ATP-binding protein</fullName>
    </recommendedName>
</protein>
<comment type="subcellular location">
    <subcellularLocation>
        <location evidence="1">Cell membrane</location>
        <topology evidence="1">Multi-pass membrane protein</topology>
    </subcellularLocation>
</comment>
<evidence type="ECO:0000256" key="5">
    <source>
        <dbReference type="ARBA" id="ARBA00022989"/>
    </source>
</evidence>
<feature type="transmembrane region" description="Helical" evidence="7">
    <location>
        <begin position="80"/>
        <end position="102"/>
    </location>
</feature>